<reference evidence="2 3" key="1">
    <citation type="submission" date="2020-06" db="EMBL/GenBank/DDBJ databases">
        <title>Sulfitobacter algicola sp. nov., isolated from green algae.</title>
        <authorList>
            <person name="Wang C."/>
        </authorList>
    </citation>
    <scope>NUCLEOTIDE SEQUENCE [LARGE SCALE GENOMIC DNA]</scope>
    <source>
        <strain evidence="2 3">1151</strain>
    </source>
</reference>
<feature type="transmembrane region" description="Helical" evidence="1">
    <location>
        <begin position="21"/>
        <end position="44"/>
    </location>
</feature>
<accession>A0ABX2IVH6</accession>
<dbReference type="RefSeq" id="WP_174137632.1">
    <property type="nucleotide sequence ID" value="NZ_JABUFE010000004.1"/>
</dbReference>
<evidence type="ECO:0000313" key="2">
    <source>
        <dbReference type="EMBL" id="NSX55030.1"/>
    </source>
</evidence>
<comment type="caution">
    <text evidence="2">The sequence shown here is derived from an EMBL/GenBank/DDBJ whole genome shotgun (WGS) entry which is preliminary data.</text>
</comment>
<feature type="transmembrane region" description="Helical" evidence="1">
    <location>
        <begin position="50"/>
        <end position="70"/>
    </location>
</feature>
<organism evidence="2 3">
    <name type="scientific">Parasulfitobacter algicola</name>
    <dbReference type="NCBI Taxonomy" id="2614809"/>
    <lineage>
        <taxon>Bacteria</taxon>
        <taxon>Pseudomonadati</taxon>
        <taxon>Pseudomonadota</taxon>
        <taxon>Alphaproteobacteria</taxon>
        <taxon>Rhodobacterales</taxon>
        <taxon>Roseobacteraceae</taxon>
        <taxon>Parasulfitobacter</taxon>
    </lineage>
</organism>
<evidence type="ECO:0000313" key="3">
    <source>
        <dbReference type="Proteomes" id="UP000777935"/>
    </source>
</evidence>
<keyword evidence="1" id="KW-1133">Transmembrane helix</keyword>
<name>A0ABX2IVH6_9RHOB</name>
<proteinExistence type="predicted"/>
<keyword evidence="1" id="KW-0812">Transmembrane</keyword>
<gene>
    <name evidence="2" type="ORF">HRQ87_09480</name>
</gene>
<dbReference type="Proteomes" id="UP000777935">
    <property type="component" value="Unassembled WGS sequence"/>
</dbReference>
<keyword evidence="1" id="KW-0472">Membrane</keyword>
<protein>
    <submittedName>
        <fullName evidence="2">Uncharacterized protein</fullName>
    </submittedName>
</protein>
<evidence type="ECO:0000256" key="1">
    <source>
        <dbReference type="SAM" id="Phobius"/>
    </source>
</evidence>
<keyword evidence="3" id="KW-1185">Reference proteome</keyword>
<sequence length="104" mass="11880">MYEFSALVAFIYNWVYEKAKANLALMATFFVLLFIGFIILFIFFMNISAFLAIVYTIIFSSLLAAAYFAIMRAVSEKLDARNQIKLNHEKAIKTAKMIEKGSKS</sequence>
<dbReference type="EMBL" id="JABUFE010000004">
    <property type="protein sequence ID" value="NSX55030.1"/>
    <property type="molecule type" value="Genomic_DNA"/>
</dbReference>